<accession>A0A6N9H4Z8</accession>
<proteinExistence type="predicted"/>
<organism evidence="1 2">
    <name type="scientific">Brevibacterium rongguiense</name>
    <dbReference type="NCBI Taxonomy" id="2695267"/>
    <lineage>
        <taxon>Bacteria</taxon>
        <taxon>Bacillati</taxon>
        <taxon>Actinomycetota</taxon>
        <taxon>Actinomycetes</taxon>
        <taxon>Micrococcales</taxon>
        <taxon>Brevibacteriaceae</taxon>
        <taxon>Brevibacterium</taxon>
    </lineage>
</organism>
<dbReference type="InterPro" id="IPR013324">
    <property type="entry name" value="RNA_pol_sigma_r3/r4-like"/>
</dbReference>
<dbReference type="SUPFAM" id="SSF88659">
    <property type="entry name" value="Sigma3 and sigma4 domains of RNA polymerase sigma factors"/>
    <property type="match status" value="1"/>
</dbReference>
<evidence type="ECO:0000313" key="1">
    <source>
        <dbReference type="EMBL" id="MYM19100.1"/>
    </source>
</evidence>
<dbReference type="Pfam" id="PF16264">
    <property type="entry name" value="SatD"/>
    <property type="match status" value="1"/>
</dbReference>
<name>A0A6N9H4Z8_9MICO</name>
<evidence type="ECO:0008006" key="3">
    <source>
        <dbReference type="Google" id="ProtNLM"/>
    </source>
</evidence>
<gene>
    <name evidence="1" type="ORF">GSY69_03705</name>
</gene>
<dbReference type="EMBL" id="WWEQ01000010">
    <property type="protein sequence ID" value="MYM19100.1"/>
    <property type="molecule type" value="Genomic_DNA"/>
</dbReference>
<sequence>MDSSQQVIAVILDIVGSRRLSDRAAAQAGIERALAASAAHAVPRTPPAPTVGDEFQAVYDELPTAILGCTLTALALPEGVELRVGYGVGTIRSVRSADDHGGAGIQDGPAWWNAREAIEQAHGRQSAGNPWVRSRLCAGDDGPLAGPAEAAVNAALTLADHCLTRMKRRERRVAAAALRGTPQREIAKQEGVSQSAVSQLLHRSGGAALRVALDLLADQAKAR</sequence>
<dbReference type="InterPro" id="IPR032580">
    <property type="entry name" value="SatD"/>
</dbReference>
<dbReference type="AlphaFoldDB" id="A0A6N9H4Z8"/>
<dbReference type="RefSeq" id="WP_160952538.1">
    <property type="nucleotide sequence ID" value="NZ_WWEQ01000010.1"/>
</dbReference>
<evidence type="ECO:0000313" key="2">
    <source>
        <dbReference type="Proteomes" id="UP000469215"/>
    </source>
</evidence>
<protein>
    <recommendedName>
        <fullName evidence="3">RNA polymerase subunit sigma-70</fullName>
    </recommendedName>
</protein>
<dbReference type="Proteomes" id="UP000469215">
    <property type="component" value="Unassembled WGS sequence"/>
</dbReference>
<keyword evidence="2" id="KW-1185">Reference proteome</keyword>
<reference evidence="1 2" key="1">
    <citation type="submission" date="2020-01" db="EMBL/GenBank/DDBJ databases">
        <authorList>
            <person name="Deng T."/>
        </authorList>
    </citation>
    <scope>NUCLEOTIDE SEQUENCE [LARGE SCALE GENOMIC DNA]</scope>
    <source>
        <strain evidence="1 2">5221</strain>
    </source>
</reference>
<comment type="caution">
    <text evidence="1">The sequence shown here is derived from an EMBL/GenBank/DDBJ whole genome shotgun (WGS) entry which is preliminary data.</text>
</comment>